<comment type="subcellular location">
    <subcellularLocation>
        <location evidence="1">Nucleus</location>
    </subcellularLocation>
</comment>
<sequence length="919" mass="101525">MSVANMAASTPRRSSRLPHTHTPKMSERKKGLFQAELETSRESLTKHRRLPVVDSESDSEDCDLGIISTLDSSSGEENDPSVPKTPERSVWRETRSQARKLLKENNDLKNFIKSPFTLKKYQTRCVDSKCSGSLSTPATPHLQNHPGTPSSTHSCASVHTTSSTSSRARKSLASLIADTESCSSSLKDLNFDTDSGSDSKENTPTKSIRRSNRKQKLTPKFQSFKGVLMEQKKNMTPMKSAVVCLTKMDMSTMMSPTQMMKTPNSTTEVVGSPPKIHNRRSVVEIAESPESACESEKSHKRLRNDSMSEGPTCKLPRLDVPKARLSLFNSDRLKEILSAKSFYGKSNPELNTTVAAKISHAIEASATHPRRPLTHTHSNKQKRKPGQINLGVKHRIRKPKHHKKKVSKHVNGSFNSSVTLNKSSVSMNDASMLSQNSSQELNEKADPFQREKQTIDALLSQWTEEEVPESELIYTRREEIPCFNSTVIEETNQIFQPVTAVPVTADLPQDEAVIVELGAQKQTTSISHSVTNISQSVTDISQSVSNTLTNTHSVTLTSNETSASNVTVQDVVMVEPEGHAAAHGEVPSAGQFLPVEGGYILVDENVVEGQEELPDLDEIERELKMLDEQILNMAKSNNIDAEAVLKSTETVFPADSNEVTQAVEEPSKTDKPQKLFPIFSKPNSGASTPTSKGTSEKSNKKIIKTGNDQYVIDAGQKKFGATQCAECGTIYQIGDPQDEHDHLVHHNATDVLRFNGWKEECVVGRFGTARCVRVRGGEPGWRKVDSILDRVVHPYLGYEGKLRGDHLHAYTAFLYVDKKQIVGCLIVEPKTRAYKLVSSDPDCCSVESYPVKCGVSRLWCHANHRRRGLATHLLDCARASFLYGTALVPQDLAFSAPTPAGKAFATKYCGTENFYVYLD</sequence>
<reference evidence="13" key="2">
    <citation type="submission" date="2020-12" db="EMBL/GenBank/DDBJ databases">
        <authorList>
            <person name="Kanost M."/>
        </authorList>
    </citation>
    <scope>NUCLEOTIDE SEQUENCE</scope>
</reference>
<accession>A0A922CJM0</accession>
<name>A0A922CJM0_MANSE</name>
<feature type="compositionally biased region" description="Basic residues" evidence="10">
    <location>
        <begin position="207"/>
        <end position="217"/>
    </location>
</feature>
<dbReference type="Proteomes" id="UP000791440">
    <property type="component" value="Unassembled WGS sequence"/>
</dbReference>
<dbReference type="SUPFAM" id="SSF55729">
    <property type="entry name" value="Acyl-CoA N-acyltransferases (Nat)"/>
    <property type="match status" value="1"/>
</dbReference>
<evidence type="ECO:0000313" key="14">
    <source>
        <dbReference type="Proteomes" id="UP000791440"/>
    </source>
</evidence>
<feature type="compositionally biased region" description="Basic residues" evidence="10">
    <location>
        <begin position="13"/>
        <end position="22"/>
    </location>
</feature>
<keyword evidence="6" id="KW-0862">Zinc</keyword>
<feature type="compositionally biased region" description="Polar residues" evidence="10">
    <location>
        <begin position="130"/>
        <end position="149"/>
    </location>
</feature>
<dbReference type="PANTHER" id="PTHR45884">
    <property type="entry name" value="N-ACETYLTRANSFERASE ECO"/>
    <property type="match status" value="1"/>
</dbReference>
<evidence type="ECO:0000256" key="5">
    <source>
        <dbReference type="ARBA" id="ARBA00022771"/>
    </source>
</evidence>
<dbReference type="PANTHER" id="PTHR45884:SF2">
    <property type="entry name" value="N-ACETYLTRANSFERASE ECO"/>
    <property type="match status" value="1"/>
</dbReference>
<evidence type="ECO:0000256" key="6">
    <source>
        <dbReference type="ARBA" id="ARBA00022833"/>
    </source>
</evidence>
<evidence type="ECO:0000256" key="7">
    <source>
        <dbReference type="ARBA" id="ARBA00023242"/>
    </source>
</evidence>
<organism evidence="13 14">
    <name type="scientific">Manduca sexta</name>
    <name type="common">Tobacco hawkmoth</name>
    <name type="synonym">Tobacco hornworm</name>
    <dbReference type="NCBI Taxonomy" id="7130"/>
    <lineage>
        <taxon>Eukaryota</taxon>
        <taxon>Metazoa</taxon>
        <taxon>Ecdysozoa</taxon>
        <taxon>Arthropoda</taxon>
        <taxon>Hexapoda</taxon>
        <taxon>Insecta</taxon>
        <taxon>Pterygota</taxon>
        <taxon>Neoptera</taxon>
        <taxon>Endopterygota</taxon>
        <taxon>Lepidoptera</taxon>
        <taxon>Glossata</taxon>
        <taxon>Ditrysia</taxon>
        <taxon>Bombycoidea</taxon>
        <taxon>Sphingidae</taxon>
        <taxon>Sphinginae</taxon>
        <taxon>Sphingini</taxon>
        <taxon>Manduca</taxon>
    </lineage>
</organism>
<feature type="compositionally biased region" description="Basic residues" evidence="10">
    <location>
        <begin position="368"/>
        <end position="385"/>
    </location>
</feature>
<dbReference type="GO" id="GO:0005634">
    <property type="term" value="C:nucleus"/>
    <property type="evidence" value="ECO:0007669"/>
    <property type="project" value="UniProtKB-SubCell"/>
</dbReference>
<protein>
    <recommendedName>
        <fullName evidence="15">N-acetyltransferase ESCO2</fullName>
    </recommendedName>
</protein>
<evidence type="ECO:0000256" key="4">
    <source>
        <dbReference type="ARBA" id="ARBA00022723"/>
    </source>
</evidence>
<dbReference type="Pfam" id="PF13878">
    <property type="entry name" value="zf-C2H2_3"/>
    <property type="match status" value="1"/>
</dbReference>
<feature type="region of interest" description="Disordered" evidence="10">
    <location>
        <begin position="364"/>
        <end position="418"/>
    </location>
</feature>
<evidence type="ECO:0000259" key="12">
    <source>
        <dbReference type="Pfam" id="PF13880"/>
    </source>
</evidence>
<evidence type="ECO:0000256" key="9">
    <source>
        <dbReference type="ARBA" id="ARBA00023315"/>
    </source>
</evidence>
<dbReference type="InterPro" id="IPR028005">
    <property type="entry name" value="AcTrfase_ESCO_Znf_dom"/>
</dbReference>
<dbReference type="GO" id="GO:0000785">
    <property type="term" value="C:chromatin"/>
    <property type="evidence" value="ECO:0007669"/>
    <property type="project" value="TreeGrafter"/>
</dbReference>
<feature type="region of interest" description="Disordered" evidence="10">
    <location>
        <begin position="1"/>
        <end position="93"/>
    </location>
</feature>
<evidence type="ECO:0000256" key="2">
    <source>
        <dbReference type="ARBA" id="ARBA00005816"/>
    </source>
</evidence>
<feature type="region of interest" description="Disordered" evidence="10">
    <location>
        <begin position="129"/>
        <end position="168"/>
    </location>
</feature>
<evidence type="ECO:0000256" key="1">
    <source>
        <dbReference type="ARBA" id="ARBA00004123"/>
    </source>
</evidence>
<evidence type="ECO:0008006" key="15">
    <source>
        <dbReference type="Google" id="ProtNLM"/>
    </source>
</evidence>
<evidence type="ECO:0000256" key="10">
    <source>
        <dbReference type="SAM" id="MobiDB-lite"/>
    </source>
</evidence>
<feature type="domain" description="N-acetyltransferase ESCO zinc-finger" evidence="11">
    <location>
        <begin position="709"/>
        <end position="747"/>
    </location>
</feature>
<dbReference type="AlphaFoldDB" id="A0A922CJM0"/>
<evidence type="ECO:0000313" key="13">
    <source>
        <dbReference type="EMBL" id="KAG6449330.1"/>
    </source>
</evidence>
<feature type="domain" description="N-acetyltransferase ESCO acetyl-transferase" evidence="12">
    <location>
        <begin position="849"/>
        <end position="917"/>
    </location>
</feature>
<keyword evidence="7" id="KW-0539">Nucleus</keyword>
<dbReference type="Pfam" id="PF13880">
    <property type="entry name" value="Acetyltransf_13"/>
    <property type="match status" value="1"/>
</dbReference>
<keyword evidence="5" id="KW-0863">Zinc-finger</keyword>
<dbReference type="GO" id="GO:0061733">
    <property type="term" value="F:protein-lysine-acetyltransferase activity"/>
    <property type="evidence" value="ECO:0007669"/>
    <property type="project" value="TreeGrafter"/>
</dbReference>
<evidence type="ECO:0000256" key="8">
    <source>
        <dbReference type="ARBA" id="ARBA00023306"/>
    </source>
</evidence>
<comment type="similarity">
    <text evidence="2">Belongs to the acetyltransferase family. ECO subfamily.</text>
</comment>
<keyword evidence="4" id="KW-0479">Metal-binding</keyword>
<keyword evidence="9" id="KW-0012">Acyltransferase</keyword>
<proteinExistence type="inferred from homology"/>
<keyword evidence="3" id="KW-0808">Transferase</keyword>
<dbReference type="InterPro" id="IPR028009">
    <property type="entry name" value="ESCO_Acetyltransf_dom"/>
</dbReference>
<dbReference type="InterPro" id="IPR016181">
    <property type="entry name" value="Acyl_CoA_acyltransferase"/>
</dbReference>
<gene>
    <name evidence="13" type="ORF">O3G_MSEX005966</name>
</gene>
<feature type="region of interest" description="Disordered" evidence="10">
    <location>
        <begin position="286"/>
        <end position="315"/>
    </location>
</feature>
<feature type="region of interest" description="Disordered" evidence="10">
    <location>
        <begin position="188"/>
        <end position="220"/>
    </location>
</feature>
<keyword evidence="14" id="KW-1185">Reference proteome</keyword>
<feature type="compositionally biased region" description="Low complexity" evidence="10">
    <location>
        <begin position="150"/>
        <end position="168"/>
    </location>
</feature>
<comment type="caution">
    <text evidence="13">The sequence shown here is derived from an EMBL/GenBank/DDBJ whole genome shotgun (WGS) entry which is preliminary data.</text>
</comment>
<reference evidence="13" key="1">
    <citation type="journal article" date="2016" name="Insect Biochem. Mol. Biol.">
        <title>Multifaceted biological insights from a draft genome sequence of the tobacco hornworm moth, Manduca sexta.</title>
        <authorList>
            <person name="Kanost M.R."/>
            <person name="Arrese E.L."/>
            <person name="Cao X."/>
            <person name="Chen Y.R."/>
            <person name="Chellapilla S."/>
            <person name="Goldsmith M.R."/>
            <person name="Grosse-Wilde E."/>
            <person name="Heckel D.G."/>
            <person name="Herndon N."/>
            <person name="Jiang H."/>
            <person name="Papanicolaou A."/>
            <person name="Qu J."/>
            <person name="Soulages J.L."/>
            <person name="Vogel H."/>
            <person name="Walters J."/>
            <person name="Waterhouse R.M."/>
            <person name="Ahn S.J."/>
            <person name="Almeida F.C."/>
            <person name="An C."/>
            <person name="Aqrawi P."/>
            <person name="Bretschneider A."/>
            <person name="Bryant W.B."/>
            <person name="Bucks S."/>
            <person name="Chao H."/>
            <person name="Chevignon G."/>
            <person name="Christen J.M."/>
            <person name="Clarke D.F."/>
            <person name="Dittmer N.T."/>
            <person name="Ferguson L.C.F."/>
            <person name="Garavelou S."/>
            <person name="Gordon K.H.J."/>
            <person name="Gunaratna R.T."/>
            <person name="Han Y."/>
            <person name="Hauser F."/>
            <person name="He Y."/>
            <person name="Heidel-Fischer H."/>
            <person name="Hirsh A."/>
            <person name="Hu Y."/>
            <person name="Jiang H."/>
            <person name="Kalra D."/>
            <person name="Klinner C."/>
            <person name="Konig C."/>
            <person name="Kovar C."/>
            <person name="Kroll A.R."/>
            <person name="Kuwar S.S."/>
            <person name="Lee S.L."/>
            <person name="Lehman R."/>
            <person name="Li K."/>
            <person name="Li Z."/>
            <person name="Liang H."/>
            <person name="Lovelace S."/>
            <person name="Lu Z."/>
            <person name="Mansfield J.H."/>
            <person name="McCulloch K.J."/>
            <person name="Mathew T."/>
            <person name="Morton B."/>
            <person name="Muzny D.M."/>
            <person name="Neunemann D."/>
            <person name="Ongeri F."/>
            <person name="Pauchet Y."/>
            <person name="Pu L.L."/>
            <person name="Pyrousis I."/>
            <person name="Rao X.J."/>
            <person name="Redding A."/>
            <person name="Roesel C."/>
            <person name="Sanchez-Gracia A."/>
            <person name="Schaack S."/>
            <person name="Shukla A."/>
            <person name="Tetreau G."/>
            <person name="Wang Y."/>
            <person name="Xiong G.H."/>
            <person name="Traut W."/>
            <person name="Walsh T.K."/>
            <person name="Worley K.C."/>
            <person name="Wu D."/>
            <person name="Wu W."/>
            <person name="Wu Y.Q."/>
            <person name="Zhang X."/>
            <person name="Zou Z."/>
            <person name="Zucker H."/>
            <person name="Briscoe A.D."/>
            <person name="Burmester T."/>
            <person name="Clem R.J."/>
            <person name="Feyereisen R."/>
            <person name="Grimmelikhuijzen C.J.P."/>
            <person name="Hamodrakas S.J."/>
            <person name="Hansson B.S."/>
            <person name="Huguet E."/>
            <person name="Jermiin L.S."/>
            <person name="Lan Q."/>
            <person name="Lehman H.K."/>
            <person name="Lorenzen M."/>
            <person name="Merzendorfer H."/>
            <person name="Michalopoulos I."/>
            <person name="Morton D.B."/>
            <person name="Muthukrishnan S."/>
            <person name="Oakeshott J.G."/>
            <person name="Palmer W."/>
            <person name="Park Y."/>
            <person name="Passarelli A.L."/>
            <person name="Rozas J."/>
            <person name="Schwartz L.M."/>
            <person name="Smith W."/>
            <person name="Southgate A."/>
            <person name="Vilcinskas A."/>
            <person name="Vogt R."/>
            <person name="Wang P."/>
            <person name="Werren J."/>
            <person name="Yu X.Q."/>
            <person name="Zhou J.J."/>
            <person name="Brown S.J."/>
            <person name="Scherer S.E."/>
            <person name="Richards S."/>
            <person name="Blissard G.W."/>
        </authorList>
    </citation>
    <scope>NUCLEOTIDE SEQUENCE</scope>
</reference>
<feature type="region of interest" description="Disordered" evidence="10">
    <location>
        <begin position="663"/>
        <end position="699"/>
    </location>
</feature>
<dbReference type="GO" id="GO:0007064">
    <property type="term" value="P:mitotic sister chromatid cohesion"/>
    <property type="evidence" value="ECO:0007669"/>
    <property type="project" value="TreeGrafter"/>
</dbReference>
<dbReference type="EMBL" id="JH668372">
    <property type="protein sequence ID" value="KAG6449330.1"/>
    <property type="molecule type" value="Genomic_DNA"/>
</dbReference>
<evidence type="ECO:0000256" key="3">
    <source>
        <dbReference type="ARBA" id="ARBA00022679"/>
    </source>
</evidence>
<evidence type="ECO:0000259" key="11">
    <source>
        <dbReference type="Pfam" id="PF13878"/>
    </source>
</evidence>
<keyword evidence="8" id="KW-0131">Cell cycle</keyword>
<feature type="compositionally biased region" description="Basic residues" evidence="10">
    <location>
        <begin position="392"/>
        <end position="408"/>
    </location>
</feature>
<feature type="compositionally biased region" description="Polar residues" evidence="10">
    <location>
        <begin position="681"/>
        <end position="693"/>
    </location>
</feature>
<dbReference type="GO" id="GO:0008270">
    <property type="term" value="F:zinc ion binding"/>
    <property type="evidence" value="ECO:0007669"/>
    <property type="project" value="UniProtKB-KW"/>
</dbReference>